<dbReference type="EC" id="2.7.13.3" evidence="2"/>
<dbReference type="SMART" id="SM00387">
    <property type="entry name" value="HATPase_c"/>
    <property type="match status" value="1"/>
</dbReference>
<keyword evidence="4" id="KW-0805">Transcription regulation</keyword>
<evidence type="ECO:0000259" key="11">
    <source>
        <dbReference type="PROSITE" id="PS50109"/>
    </source>
</evidence>
<evidence type="ECO:0000256" key="7">
    <source>
        <dbReference type="PROSITE-ProRule" id="PRU00169"/>
    </source>
</evidence>
<keyword evidence="9" id="KW-0812">Transmembrane</keyword>
<reference evidence="13 14" key="1">
    <citation type="submission" date="2023-12" db="EMBL/GenBank/DDBJ databases">
        <title>Novel species of the genus Arcicella isolated from rivers.</title>
        <authorList>
            <person name="Lu H."/>
        </authorList>
    </citation>
    <scope>NUCLEOTIDE SEQUENCE [LARGE SCALE GENOMIC DNA]</scope>
    <source>
        <strain evidence="13 14">DC25W</strain>
    </source>
</reference>
<dbReference type="PROSITE" id="PS01124">
    <property type="entry name" value="HTH_ARAC_FAMILY_2"/>
    <property type="match status" value="1"/>
</dbReference>
<dbReference type="InterPro" id="IPR015943">
    <property type="entry name" value="WD40/YVTN_repeat-like_dom_sf"/>
</dbReference>
<dbReference type="InterPro" id="IPR011123">
    <property type="entry name" value="Y_Y_Y"/>
</dbReference>
<dbReference type="Pfam" id="PF02518">
    <property type="entry name" value="HATPase_c"/>
    <property type="match status" value="1"/>
</dbReference>
<evidence type="ECO:0000256" key="4">
    <source>
        <dbReference type="ARBA" id="ARBA00023015"/>
    </source>
</evidence>
<dbReference type="Gene3D" id="3.40.50.2300">
    <property type="match status" value="1"/>
</dbReference>
<dbReference type="CDD" id="cd16922">
    <property type="entry name" value="HATPase_EvgS-ArcB-TorS-like"/>
    <property type="match status" value="1"/>
</dbReference>
<dbReference type="InterPro" id="IPR011006">
    <property type="entry name" value="CheY-like_superfamily"/>
</dbReference>
<sequence>MKNKYFIIVLLLMCQQVFGQQKDYNFINLDSKNGMSSNTVNAILKDKYGFMWFGTEDGLNRFDGINFTVYRHTESEPTSVGRGTVMALQEDKDGNLWVGTTVTLSLYNRNLNNFTNYDFSPYGWIRSLYAEQSGNIWVGTYTGLYYFNPKTKKILTFSANSSDKNKLNSDVILCIFEDHKSNIWVGTSIGLHLFNKEKKTFKRFLHDVTDKTSISDSIIRTITEDEKGNLWLGTDGGGLNVMDVKNGTFKYFKSIKSEETTLSSNKIYKIVFDKLGKLWIGTEDGLNIFDPRSSKTTRIKYSSSSKFSEIGSFIGHSVREIYLDKCGIAWIGTLQSGVNKYDENLAFFNHEQFNPVDIHGLNAGTVTALAEHPSGDIYVGTDGGGLNIFNRKTGLLKHLSINGFRGKVNTLERSGNSLWLGTYLHGLFQIDLANNAVIRTIHFPKTKSDLSDIGINCIKTDSQGNIWIGSNGNGIYKIDQKTAKISHFSQLFPQKDDKNLAINGYINAIEEDKQGNLWFGANGSGLASFNPRRNELIIFNHGNSNLPIDRIMSICCDKVGRIWLGVFGGGLCLYEPNTKSFIQYGEKHLLANDMVYMILEDKFGKLWVSTNKGISVFDPNKKIFKNYTHHNGIQQSSFNMGAGLKTSTGEMYFGGLDGFNFFTPEYLNQNKKIPNLVITDLKIANKSINPSENSEITEPIYMAKKIELSYKQNFTLDFIALNYTSPKESQYSYMLEGLDKEWNKVGSATSVGYTNLDPGKYTFRLKANSEDGAWHTPEKTIEIIVNPPFWRTFYAYFFYFFIIVFTFWSLRRRGIQKLRNEFALEQERLQVKHLIEKERTEAERKMELEQLKIKFLTNLSHELKTPLTLVINPIESLLSQEKSNDKLNTLNLINRNARRLLNLVNQLLDFRKIEDNELKLNPTEDDLIAVGKEIFESFKYISERKKINLHFECSISEFYTVFDKEKVERILFNLLSNAIKFTNENGDVYFHIETEADNGIKLIIGDSGIGLPKDMLEKIFDRFYQINSHTNILNQGSGIGLSITQEFIKLHGGYIKVESEEGMGSVFTVYLPLMIKQFSPNSTVVNVLSEPFEEVPPVTDTVVVEPTQIDKPVVLLVDDSEDLRTYLKDNLKEKYKIIEASDGKQGWQKALTFHPKVIVSDVNMPNMDGIALTKKIKKDSRTKHIPVILLTVLSEEIDQLKGLQTGASDYLTKPFSFQLLNLRIENLLNLNSTLKDTYSKQINLGTAEIEMETEDEKFLVKIIRHIEENISEADLSIEELSKEMNMSRGTLYSKILNLTGEKPVEFVRSIKLKKAAMLLEKSDMKISQIGYEVGFSNPNYFARAFRAKYNVSPSEYILLKKDLSKSILSE</sequence>
<proteinExistence type="predicted"/>
<comment type="caution">
    <text evidence="13">The sequence shown here is derived from an EMBL/GenBank/DDBJ whole genome shotgun (WGS) entry which is preliminary data.</text>
</comment>
<name>A0ABU5SPC8_9BACT</name>
<evidence type="ECO:0000256" key="9">
    <source>
        <dbReference type="SAM" id="Phobius"/>
    </source>
</evidence>
<feature type="domain" description="Response regulatory" evidence="12">
    <location>
        <begin position="1113"/>
        <end position="1228"/>
    </location>
</feature>
<dbReference type="Pfam" id="PF00512">
    <property type="entry name" value="HisKA"/>
    <property type="match status" value="1"/>
</dbReference>
<dbReference type="PANTHER" id="PTHR43547">
    <property type="entry name" value="TWO-COMPONENT HISTIDINE KINASE"/>
    <property type="match status" value="1"/>
</dbReference>
<dbReference type="InterPro" id="IPR018060">
    <property type="entry name" value="HTH_AraC"/>
</dbReference>
<evidence type="ECO:0000256" key="8">
    <source>
        <dbReference type="SAM" id="Coils"/>
    </source>
</evidence>
<dbReference type="SUPFAM" id="SSF55874">
    <property type="entry name" value="ATPase domain of HSP90 chaperone/DNA topoisomerase II/histidine kinase"/>
    <property type="match status" value="1"/>
</dbReference>
<dbReference type="PRINTS" id="PR00344">
    <property type="entry name" value="BCTRLSENSOR"/>
</dbReference>
<dbReference type="InterPro" id="IPR036890">
    <property type="entry name" value="HATPase_C_sf"/>
</dbReference>
<dbReference type="PROSITE" id="PS50109">
    <property type="entry name" value="HIS_KIN"/>
    <property type="match status" value="1"/>
</dbReference>
<keyword evidence="6" id="KW-0804">Transcription</keyword>
<keyword evidence="5" id="KW-0238">DNA-binding</keyword>
<evidence type="ECO:0000313" key="14">
    <source>
        <dbReference type="Proteomes" id="UP001302222"/>
    </source>
</evidence>
<dbReference type="SUPFAM" id="SSF47384">
    <property type="entry name" value="Homodimeric domain of signal transducing histidine kinase"/>
    <property type="match status" value="1"/>
</dbReference>
<feature type="domain" description="Histidine kinase" evidence="11">
    <location>
        <begin position="858"/>
        <end position="1075"/>
    </location>
</feature>
<evidence type="ECO:0000256" key="2">
    <source>
        <dbReference type="ARBA" id="ARBA00012438"/>
    </source>
</evidence>
<dbReference type="InterPro" id="IPR013783">
    <property type="entry name" value="Ig-like_fold"/>
</dbReference>
<keyword evidence="8" id="KW-0175">Coiled coil</keyword>
<evidence type="ECO:0000259" key="12">
    <source>
        <dbReference type="PROSITE" id="PS50110"/>
    </source>
</evidence>
<feature type="modified residue" description="4-aspartylphosphate" evidence="7">
    <location>
        <position position="1161"/>
    </location>
</feature>
<dbReference type="Gene3D" id="2.60.40.10">
    <property type="entry name" value="Immunoglobulins"/>
    <property type="match status" value="1"/>
</dbReference>
<protein>
    <recommendedName>
        <fullName evidence="2">histidine kinase</fullName>
        <ecNumber evidence="2">2.7.13.3</ecNumber>
    </recommendedName>
</protein>
<dbReference type="CDD" id="cd17574">
    <property type="entry name" value="REC_OmpR"/>
    <property type="match status" value="1"/>
</dbReference>
<dbReference type="SUPFAM" id="SSF52172">
    <property type="entry name" value="CheY-like"/>
    <property type="match status" value="1"/>
</dbReference>
<comment type="catalytic activity">
    <reaction evidence="1">
        <text>ATP + protein L-histidine = ADP + protein N-phospho-L-histidine.</text>
        <dbReference type="EC" id="2.7.13.3"/>
    </reaction>
</comment>
<dbReference type="InterPro" id="IPR036097">
    <property type="entry name" value="HisK_dim/P_sf"/>
</dbReference>
<feature type="domain" description="HTH araC/xylS-type" evidence="10">
    <location>
        <begin position="1260"/>
        <end position="1359"/>
    </location>
</feature>
<evidence type="ECO:0000256" key="3">
    <source>
        <dbReference type="ARBA" id="ARBA00022553"/>
    </source>
</evidence>
<dbReference type="Proteomes" id="UP001302222">
    <property type="component" value="Unassembled WGS sequence"/>
</dbReference>
<dbReference type="SUPFAM" id="SSF46689">
    <property type="entry name" value="Homeodomain-like"/>
    <property type="match status" value="1"/>
</dbReference>
<dbReference type="SMART" id="SM00388">
    <property type="entry name" value="HisKA"/>
    <property type="match status" value="1"/>
</dbReference>
<dbReference type="Gene3D" id="1.10.10.60">
    <property type="entry name" value="Homeodomain-like"/>
    <property type="match status" value="2"/>
</dbReference>
<keyword evidence="9" id="KW-0472">Membrane</keyword>
<dbReference type="InterPro" id="IPR011110">
    <property type="entry name" value="Reg_prop"/>
</dbReference>
<dbReference type="SMART" id="SM00342">
    <property type="entry name" value="HTH_ARAC"/>
    <property type="match status" value="1"/>
</dbReference>
<keyword evidence="14" id="KW-1185">Reference proteome</keyword>
<dbReference type="CDD" id="cd00146">
    <property type="entry name" value="PKD"/>
    <property type="match status" value="1"/>
</dbReference>
<evidence type="ECO:0000259" key="10">
    <source>
        <dbReference type="PROSITE" id="PS01124"/>
    </source>
</evidence>
<evidence type="ECO:0000256" key="5">
    <source>
        <dbReference type="ARBA" id="ARBA00023125"/>
    </source>
</evidence>
<dbReference type="Pfam" id="PF07494">
    <property type="entry name" value="Reg_prop"/>
    <property type="match status" value="8"/>
</dbReference>
<gene>
    <name evidence="13" type="ORF">VB798_21400</name>
</gene>
<keyword evidence="3 7" id="KW-0597">Phosphoprotein</keyword>
<dbReference type="InterPro" id="IPR005467">
    <property type="entry name" value="His_kinase_dom"/>
</dbReference>
<dbReference type="InterPro" id="IPR009057">
    <property type="entry name" value="Homeodomain-like_sf"/>
</dbReference>
<dbReference type="EMBL" id="JAYGIM010000018">
    <property type="protein sequence ID" value="MEA5429161.1"/>
    <property type="molecule type" value="Genomic_DNA"/>
</dbReference>
<dbReference type="PANTHER" id="PTHR43547:SF2">
    <property type="entry name" value="HYBRID SIGNAL TRANSDUCTION HISTIDINE KINASE C"/>
    <property type="match status" value="1"/>
</dbReference>
<dbReference type="SMART" id="SM00448">
    <property type="entry name" value="REC"/>
    <property type="match status" value="1"/>
</dbReference>
<dbReference type="CDD" id="cd00082">
    <property type="entry name" value="HisKA"/>
    <property type="match status" value="1"/>
</dbReference>
<dbReference type="InterPro" id="IPR003594">
    <property type="entry name" value="HATPase_dom"/>
</dbReference>
<dbReference type="SUPFAM" id="SSF63829">
    <property type="entry name" value="Calcium-dependent phosphotriesterase"/>
    <property type="match status" value="3"/>
</dbReference>
<dbReference type="InterPro" id="IPR004358">
    <property type="entry name" value="Sig_transdc_His_kin-like_C"/>
</dbReference>
<dbReference type="RefSeq" id="WP_323689284.1">
    <property type="nucleotide sequence ID" value="NZ_JAYGIM010000018.1"/>
</dbReference>
<evidence type="ECO:0000256" key="1">
    <source>
        <dbReference type="ARBA" id="ARBA00000085"/>
    </source>
</evidence>
<dbReference type="Pfam" id="PF12833">
    <property type="entry name" value="HTH_18"/>
    <property type="match status" value="1"/>
</dbReference>
<dbReference type="Pfam" id="PF00072">
    <property type="entry name" value="Response_reg"/>
    <property type="match status" value="1"/>
</dbReference>
<dbReference type="InterPro" id="IPR003661">
    <property type="entry name" value="HisK_dim/P_dom"/>
</dbReference>
<dbReference type="PROSITE" id="PS50110">
    <property type="entry name" value="RESPONSE_REGULATORY"/>
    <property type="match status" value="1"/>
</dbReference>
<evidence type="ECO:0000313" key="13">
    <source>
        <dbReference type="EMBL" id="MEA5429161.1"/>
    </source>
</evidence>
<organism evidence="13 14">
    <name type="scientific">Arcicella lustrica</name>
    <dbReference type="NCBI Taxonomy" id="2984196"/>
    <lineage>
        <taxon>Bacteria</taxon>
        <taxon>Pseudomonadati</taxon>
        <taxon>Bacteroidota</taxon>
        <taxon>Cytophagia</taxon>
        <taxon>Cytophagales</taxon>
        <taxon>Flectobacillaceae</taxon>
        <taxon>Arcicella</taxon>
    </lineage>
</organism>
<accession>A0ABU5SPC8</accession>
<dbReference type="Gene3D" id="2.130.10.10">
    <property type="entry name" value="YVTN repeat-like/Quinoprotein amine dehydrogenase"/>
    <property type="match status" value="3"/>
</dbReference>
<keyword evidence="9" id="KW-1133">Transmembrane helix</keyword>
<dbReference type="InterPro" id="IPR001789">
    <property type="entry name" value="Sig_transdc_resp-reg_receiver"/>
</dbReference>
<feature type="coiled-coil region" evidence="8">
    <location>
        <begin position="832"/>
        <end position="859"/>
    </location>
</feature>
<dbReference type="PROSITE" id="PS00041">
    <property type="entry name" value="HTH_ARAC_FAMILY_1"/>
    <property type="match status" value="1"/>
</dbReference>
<dbReference type="Gene3D" id="3.30.565.10">
    <property type="entry name" value="Histidine kinase-like ATPase, C-terminal domain"/>
    <property type="match status" value="1"/>
</dbReference>
<dbReference type="Pfam" id="PF07495">
    <property type="entry name" value="Y_Y_Y"/>
    <property type="match status" value="1"/>
</dbReference>
<dbReference type="Gene3D" id="1.10.287.130">
    <property type="match status" value="1"/>
</dbReference>
<dbReference type="InterPro" id="IPR018062">
    <property type="entry name" value="HTH_AraC-typ_CS"/>
</dbReference>
<evidence type="ECO:0000256" key="6">
    <source>
        <dbReference type="ARBA" id="ARBA00023163"/>
    </source>
</evidence>
<feature type="transmembrane region" description="Helical" evidence="9">
    <location>
        <begin position="793"/>
        <end position="810"/>
    </location>
</feature>